<evidence type="ECO:0000313" key="13">
    <source>
        <dbReference type="EMBL" id="KAK1433576.1"/>
    </source>
</evidence>
<dbReference type="EC" id="5.3.1.9" evidence="5 11"/>
<comment type="subcellular location">
    <subcellularLocation>
        <location evidence="1">Cytoplasm</location>
    </subcellularLocation>
</comment>
<dbReference type="GO" id="GO:0051156">
    <property type="term" value="P:glucose 6-phosphate metabolic process"/>
    <property type="evidence" value="ECO:0007669"/>
    <property type="project" value="TreeGrafter"/>
</dbReference>
<evidence type="ECO:0000256" key="1">
    <source>
        <dbReference type="ARBA" id="ARBA00004496"/>
    </source>
</evidence>
<keyword evidence="14" id="KW-1185">Reference proteome</keyword>
<dbReference type="PROSITE" id="PS00174">
    <property type="entry name" value="P_GLUCOSE_ISOMERASE_2"/>
    <property type="match status" value="1"/>
</dbReference>
<evidence type="ECO:0000256" key="4">
    <source>
        <dbReference type="ARBA" id="ARBA00011738"/>
    </source>
</evidence>
<dbReference type="GO" id="GO:0006096">
    <property type="term" value="P:glycolytic process"/>
    <property type="evidence" value="ECO:0007669"/>
    <property type="project" value="UniProtKB-KW"/>
</dbReference>
<dbReference type="HAMAP" id="MF_00473">
    <property type="entry name" value="G6P_isomerase"/>
    <property type="match status" value="1"/>
</dbReference>
<dbReference type="GO" id="GO:0005829">
    <property type="term" value="C:cytosol"/>
    <property type="evidence" value="ECO:0007669"/>
    <property type="project" value="TreeGrafter"/>
</dbReference>
<keyword evidence="12" id="KW-0812">Transmembrane</keyword>
<comment type="catalytic activity">
    <reaction evidence="10 11">
        <text>alpha-D-glucose 6-phosphate = beta-D-fructose 6-phosphate</text>
        <dbReference type="Rhea" id="RHEA:11816"/>
        <dbReference type="ChEBI" id="CHEBI:57634"/>
        <dbReference type="ChEBI" id="CHEBI:58225"/>
        <dbReference type="EC" id="5.3.1.9"/>
    </reaction>
</comment>
<dbReference type="InterPro" id="IPR046348">
    <property type="entry name" value="SIS_dom_sf"/>
</dbReference>
<evidence type="ECO:0000256" key="6">
    <source>
        <dbReference type="ARBA" id="ARBA00022432"/>
    </source>
</evidence>
<dbReference type="InterPro" id="IPR023096">
    <property type="entry name" value="G6P_Isomerase_C"/>
</dbReference>
<comment type="subunit">
    <text evidence="4">Homodimer.</text>
</comment>
<evidence type="ECO:0000313" key="14">
    <source>
        <dbReference type="Proteomes" id="UP001229421"/>
    </source>
</evidence>
<dbReference type="Gene3D" id="3.40.50.10490">
    <property type="entry name" value="Glucose-6-phosphate isomerase like protein, domain 1"/>
    <property type="match status" value="2"/>
</dbReference>
<dbReference type="InterPro" id="IPR018189">
    <property type="entry name" value="Phosphoglucose_isomerase_CS"/>
</dbReference>
<evidence type="ECO:0000256" key="12">
    <source>
        <dbReference type="SAM" id="Phobius"/>
    </source>
</evidence>
<keyword evidence="7" id="KW-0963">Cytoplasm</keyword>
<reference evidence="13" key="1">
    <citation type="journal article" date="2023" name="bioRxiv">
        <title>Improved chromosome-level genome assembly for marigold (Tagetes erecta).</title>
        <authorList>
            <person name="Jiang F."/>
            <person name="Yuan L."/>
            <person name="Wang S."/>
            <person name="Wang H."/>
            <person name="Xu D."/>
            <person name="Wang A."/>
            <person name="Fan W."/>
        </authorList>
    </citation>
    <scope>NUCLEOTIDE SEQUENCE</scope>
    <source>
        <strain evidence="13">WSJ</strain>
        <tissue evidence="13">Leaf</tissue>
    </source>
</reference>
<dbReference type="FunFam" id="1.10.1390.10:FF:000002">
    <property type="entry name" value="Glucose-6-phosphate isomerase"/>
    <property type="match status" value="1"/>
</dbReference>
<keyword evidence="6 11" id="KW-0312">Gluconeogenesis</keyword>
<evidence type="ECO:0000256" key="2">
    <source>
        <dbReference type="ARBA" id="ARBA00004926"/>
    </source>
</evidence>
<comment type="caution">
    <text evidence="13">The sequence shown here is derived from an EMBL/GenBank/DDBJ whole genome shotgun (WGS) entry which is preliminary data.</text>
</comment>
<evidence type="ECO:0000256" key="3">
    <source>
        <dbReference type="ARBA" id="ARBA00006604"/>
    </source>
</evidence>
<dbReference type="PANTHER" id="PTHR11469">
    <property type="entry name" value="GLUCOSE-6-PHOSPHATE ISOMERASE"/>
    <property type="match status" value="1"/>
</dbReference>
<keyword evidence="12" id="KW-0472">Membrane</keyword>
<dbReference type="PROSITE" id="PS00765">
    <property type="entry name" value="P_GLUCOSE_ISOMERASE_1"/>
    <property type="match status" value="1"/>
</dbReference>
<keyword evidence="8 11" id="KW-0324">Glycolysis</keyword>
<evidence type="ECO:0000256" key="7">
    <source>
        <dbReference type="ARBA" id="ARBA00022490"/>
    </source>
</evidence>
<comment type="similarity">
    <text evidence="3 11">Belongs to the GPI family.</text>
</comment>
<dbReference type="PRINTS" id="PR00662">
    <property type="entry name" value="G6PISOMERASE"/>
</dbReference>
<dbReference type="AlphaFoldDB" id="A0AAD8P6C3"/>
<dbReference type="CDD" id="cd05016">
    <property type="entry name" value="SIS_PGI_2"/>
    <property type="match status" value="1"/>
</dbReference>
<dbReference type="FunFam" id="3.40.50.10490:FF:000048">
    <property type="entry name" value="Glucose-6-phosphate isomerase"/>
    <property type="match status" value="1"/>
</dbReference>
<keyword evidence="9 11" id="KW-0413">Isomerase</keyword>
<comment type="pathway">
    <text evidence="2 11">Carbohydrate degradation; glycolysis; D-glyceraldehyde 3-phosphate and glycerone phosphate from D-glucose: step 2/4.</text>
</comment>
<dbReference type="CDD" id="cd05015">
    <property type="entry name" value="SIS_PGI_1"/>
    <property type="match status" value="1"/>
</dbReference>
<dbReference type="InterPro" id="IPR001672">
    <property type="entry name" value="G6P_Isomerase"/>
</dbReference>
<dbReference type="GO" id="GO:0048029">
    <property type="term" value="F:monosaccharide binding"/>
    <property type="evidence" value="ECO:0007669"/>
    <property type="project" value="TreeGrafter"/>
</dbReference>
<evidence type="ECO:0000256" key="11">
    <source>
        <dbReference type="RuleBase" id="RU000612"/>
    </source>
</evidence>
<dbReference type="Proteomes" id="UP001229421">
    <property type="component" value="Unassembled WGS sequence"/>
</dbReference>
<dbReference type="Gene3D" id="1.10.1390.10">
    <property type="match status" value="1"/>
</dbReference>
<dbReference type="NCBIfam" id="NF001211">
    <property type="entry name" value="PRK00179.1"/>
    <property type="match status" value="1"/>
</dbReference>
<evidence type="ECO:0000256" key="10">
    <source>
        <dbReference type="ARBA" id="ARBA00029321"/>
    </source>
</evidence>
<dbReference type="SUPFAM" id="SSF53697">
    <property type="entry name" value="SIS domain"/>
    <property type="match status" value="1"/>
</dbReference>
<keyword evidence="12" id="KW-1133">Transmembrane helix</keyword>
<dbReference type="FunFam" id="3.40.50.10490:FF:000018">
    <property type="entry name" value="Glucose-6-phosphate isomerase"/>
    <property type="match status" value="1"/>
</dbReference>
<feature type="transmembrane region" description="Helical" evidence="12">
    <location>
        <begin position="35"/>
        <end position="60"/>
    </location>
</feature>
<evidence type="ECO:0000256" key="9">
    <source>
        <dbReference type="ARBA" id="ARBA00023235"/>
    </source>
</evidence>
<dbReference type="GO" id="GO:0004347">
    <property type="term" value="F:glucose-6-phosphate isomerase activity"/>
    <property type="evidence" value="ECO:0007669"/>
    <property type="project" value="UniProtKB-EC"/>
</dbReference>
<protein>
    <recommendedName>
        <fullName evidence="5 11">Glucose-6-phosphate isomerase</fullName>
        <ecNumber evidence="5 11">5.3.1.9</ecNumber>
    </recommendedName>
</protein>
<organism evidence="13 14">
    <name type="scientific">Tagetes erecta</name>
    <name type="common">African marigold</name>
    <dbReference type="NCBI Taxonomy" id="13708"/>
    <lineage>
        <taxon>Eukaryota</taxon>
        <taxon>Viridiplantae</taxon>
        <taxon>Streptophyta</taxon>
        <taxon>Embryophyta</taxon>
        <taxon>Tracheophyta</taxon>
        <taxon>Spermatophyta</taxon>
        <taxon>Magnoliopsida</taxon>
        <taxon>eudicotyledons</taxon>
        <taxon>Gunneridae</taxon>
        <taxon>Pentapetalae</taxon>
        <taxon>asterids</taxon>
        <taxon>campanulids</taxon>
        <taxon>Asterales</taxon>
        <taxon>Asteraceae</taxon>
        <taxon>Asteroideae</taxon>
        <taxon>Heliantheae alliance</taxon>
        <taxon>Tageteae</taxon>
        <taxon>Tagetes</taxon>
    </lineage>
</organism>
<gene>
    <name evidence="13" type="ORF">QVD17_10488</name>
</gene>
<dbReference type="FunFam" id="3.40.50.10490:FF:000031">
    <property type="entry name" value="Glucose-6-phosphate isomerase"/>
    <property type="match status" value="1"/>
</dbReference>
<dbReference type="Pfam" id="PF00342">
    <property type="entry name" value="PGI"/>
    <property type="match status" value="1"/>
</dbReference>
<dbReference type="InterPro" id="IPR035482">
    <property type="entry name" value="SIS_PGI_2"/>
</dbReference>
<dbReference type="EMBL" id="JAUHHV010000002">
    <property type="protein sequence ID" value="KAK1433576.1"/>
    <property type="molecule type" value="Genomic_DNA"/>
</dbReference>
<name>A0AAD8P6C3_TARER</name>
<proteinExistence type="inferred from homology"/>
<sequence>MIEIYKCRRLLWYDHVMFALVWHTIIDIFKNNGLIHAIFFFSILFYSISLHRHLFFYFYFSLFINLSTHTRLQFHISPNRSSSSSSSSLQMATLISDTAPWKDLKAHVGEIDKTHLRDLMADTDRCSSMMLEFDGILLDYSRQRATVDTLSKLKKLAEEARLKQKIDNMFNGEHINSTENRSVLHVALRASKNTTINSDGKNVVPDVWQVLDKIKEFSDKVRNGSWVGATGKALTNVIAIGIGGSFLGPLFVHTALQTDPEASKSAGGRQLRFLANVDPVDVARNISGLNPETTLVVVVSKTFTTAETMLNARTLREWISSALGPQAVSKHMVAVSTNLKLVEKFGIDPNNAFAFWDWVGGRYSVCSAVGVLPLSLQYGFSVVEKFLEGARSIDQHFHSAPFESNIPVLLGLLSVWNVSFLGYPARAILPYTQALEKLAPHIQQVSMESNGKGVSIDGVRLPFEAGEIDFGEPGTNGQHSFYQLIHQGRVIPCDFIGIVKSQQPVYLKDEVVNNHDELMSNFFAQPDALAYGKTPEQLQSENVASHLVPHKTFTGNRPSLSLLLPSLDAYRVGQLLAIYEHRIAVEGFIWGINSFDQWGVELGKSLASQVRKQLHASRKKGESVEGFNFSTTKLLTRYLEASADVPSEPTTLLPKI</sequence>
<dbReference type="GO" id="GO:0097367">
    <property type="term" value="F:carbohydrate derivative binding"/>
    <property type="evidence" value="ECO:0007669"/>
    <property type="project" value="InterPro"/>
</dbReference>
<dbReference type="PROSITE" id="PS51463">
    <property type="entry name" value="P_GLUCOSE_ISOMERASE_3"/>
    <property type="match status" value="1"/>
</dbReference>
<evidence type="ECO:0000256" key="8">
    <source>
        <dbReference type="ARBA" id="ARBA00023152"/>
    </source>
</evidence>
<accession>A0AAD8P6C3</accession>
<dbReference type="PANTHER" id="PTHR11469:SF1">
    <property type="entry name" value="GLUCOSE-6-PHOSPHATE ISOMERASE"/>
    <property type="match status" value="1"/>
</dbReference>
<evidence type="ECO:0000256" key="5">
    <source>
        <dbReference type="ARBA" id="ARBA00011952"/>
    </source>
</evidence>
<dbReference type="InterPro" id="IPR035476">
    <property type="entry name" value="SIS_PGI_1"/>
</dbReference>
<dbReference type="GO" id="GO:0006094">
    <property type="term" value="P:gluconeogenesis"/>
    <property type="evidence" value="ECO:0007669"/>
    <property type="project" value="UniProtKB-KW"/>
</dbReference>